<keyword evidence="1" id="KW-1133">Transmembrane helix</keyword>
<accession>A0A382QWR9</accession>
<reference evidence="2" key="1">
    <citation type="submission" date="2018-05" db="EMBL/GenBank/DDBJ databases">
        <authorList>
            <person name="Lanie J.A."/>
            <person name="Ng W.-L."/>
            <person name="Kazmierczak K.M."/>
            <person name="Andrzejewski T.M."/>
            <person name="Davidsen T.M."/>
            <person name="Wayne K.J."/>
            <person name="Tettelin H."/>
            <person name="Glass J.I."/>
            <person name="Rusch D."/>
            <person name="Podicherti R."/>
            <person name="Tsui H.-C.T."/>
            <person name="Winkler M.E."/>
        </authorList>
    </citation>
    <scope>NUCLEOTIDE SEQUENCE</scope>
</reference>
<evidence type="ECO:0000256" key="1">
    <source>
        <dbReference type="SAM" id="Phobius"/>
    </source>
</evidence>
<dbReference type="AlphaFoldDB" id="A0A382QWR9"/>
<dbReference type="EMBL" id="UINC01117103">
    <property type="protein sequence ID" value="SVC89295.1"/>
    <property type="molecule type" value="Genomic_DNA"/>
</dbReference>
<keyword evidence="1" id="KW-0812">Transmembrane</keyword>
<organism evidence="2">
    <name type="scientific">marine metagenome</name>
    <dbReference type="NCBI Taxonomy" id="408172"/>
    <lineage>
        <taxon>unclassified sequences</taxon>
        <taxon>metagenomes</taxon>
        <taxon>ecological metagenomes</taxon>
    </lineage>
</organism>
<proteinExistence type="predicted"/>
<feature type="transmembrane region" description="Helical" evidence="1">
    <location>
        <begin position="37"/>
        <end position="62"/>
    </location>
</feature>
<gene>
    <name evidence="2" type="ORF">METZ01_LOCUS342149</name>
</gene>
<feature type="transmembrane region" description="Helical" evidence="1">
    <location>
        <begin position="74"/>
        <end position="92"/>
    </location>
</feature>
<sequence>MMIPAHALSGLICLHLGQILVSRTDGTARWVKIPRWAWLALGLGLAFLSHALIDAMAIFTYHESSPYGSRFSRLVFWSWFFSGAGIITWAMWTDIRYRYGILVALSYDIWDHYILRFVEGVLDGFPERFMARY</sequence>
<protein>
    <submittedName>
        <fullName evidence="2">Uncharacterized protein</fullName>
    </submittedName>
</protein>
<name>A0A382QWR9_9ZZZZ</name>
<evidence type="ECO:0000313" key="2">
    <source>
        <dbReference type="EMBL" id="SVC89295.1"/>
    </source>
</evidence>
<keyword evidence="1" id="KW-0472">Membrane</keyword>
<feature type="non-terminal residue" evidence="2">
    <location>
        <position position="133"/>
    </location>
</feature>